<keyword evidence="8 13" id="KW-0472">Membrane</keyword>
<name>A0A084U3M3_MALIO</name>
<comment type="caution">
    <text evidence="14">The sequence shown here is derived from an EMBL/GenBank/DDBJ whole genome shotgun (WGS) entry which is preliminary data.</text>
</comment>
<evidence type="ECO:0000313" key="15">
    <source>
        <dbReference type="Proteomes" id="UP000028523"/>
    </source>
</evidence>
<keyword evidence="4 12" id="KW-0808">Transferase</keyword>
<dbReference type="EMBL" id="AWQU01000078">
    <property type="protein sequence ID" value="KFB07559.1"/>
    <property type="molecule type" value="Genomic_DNA"/>
</dbReference>
<keyword evidence="10" id="KW-1208">Phospholipid metabolism</keyword>
<feature type="transmembrane region" description="Helical" evidence="13">
    <location>
        <begin position="112"/>
        <end position="133"/>
    </location>
</feature>
<evidence type="ECO:0000256" key="6">
    <source>
        <dbReference type="ARBA" id="ARBA00022989"/>
    </source>
</evidence>
<evidence type="ECO:0000256" key="13">
    <source>
        <dbReference type="SAM" id="Phobius"/>
    </source>
</evidence>
<feature type="transmembrane region" description="Helical" evidence="13">
    <location>
        <begin position="69"/>
        <end position="92"/>
    </location>
</feature>
<dbReference type="InterPro" id="IPR000462">
    <property type="entry name" value="CDP-OH_P_trans"/>
</dbReference>
<keyword evidence="3" id="KW-0444">Lipid biosynthesis</keyword>
<keyword evidence="15" id="KW-1185">Reference proteome</keyword>
<keyword evidence="6 13" id="KW-1133">Transmembrane helix</keyword>
<protein>
    <recommendedName>
        <fullName evidence="11">CDP-diacylglycerol--glycerol-3-phosphate 3-phosphatidyltransferase</fullName>
        <ecNumber evidence="11">2.7.8.5</ecNumber>
    </recommendedName>
</protein>
<proteinExistence type="inferred from homology"/>
<keyword evidence="7" id="KW-0443">Lipid metabolism</keyword>
<reference evidence="14 15" key="1">
    <citation type="journal article" date="2014" name="PLoS ONE">
        <title>Reduction of Hydrogen Peroxide Accumulation and Toxicity by a Catalase from Mycoplasma iowae.</title>
        <authorList>
            <person name="Pritchard R.E."/>
            <person name="Prassinos A.J."/>
            <person name="Osborne J.D."/>
            <person name="Raviv Z."/>
            <person name="Balish M.F."/>
        </authorList>
    </citation>
    <scope>NUCLEOTIDE SEQUENCE [LARGE SCALE GENOMIC DNA]</scope>
    <source>
        <strain evidence="14 15">DK-CPA</strain>
    </source>
</reference>
<dbReference type="GO" id="GO:0016020">
    <property type="term" value="C:membrane"/>
    <property type="evidence" value="ECO:0007669"/>
    <property type="project" value="UniProtKB-SubCell"/>
</dbReference>
<dbReference type="NCBIfam" id="TIGR00560">
    <property type="entry name" value="pgsA"/>
    <property type="match status" value="1"/>
</dbReference>
<evidence type="ECO:0000313" key="14">
    <source>
        <dbReference type="EMBL" id="KFB07559.1"/>
    </source>
</evidence>
<dbReference type="PIRSF" id="PIRSF000847">
    <property type="entry name" value="Phos_ph_gly_syn"/>
    <property type="match status" value="1"/>
</dbReference>
<evidence type="ECO:0000256" key="2">
    <source>
        <dbReference type="ARBA" id="ARBA00010441"/>
    </source>
</evidence>
<dbReference type="GO" id="GO:0046474">
    <property type="term" value="P:glycerophospholipid biosynthetic process"/>
    <property type="evidence" value="ECO:0007669"/>
    <property type="project" value="TreeGrafter"/>
</dbReference>
<keyword evidence="9" id="KW-0594">Phospholipid biosynthesis</keyword>
<gene>
    <name evidence="14" type="primary">pgsA</name>
    <name evidence="14" type="ORF">P271_402</name>
</gene>
<accession>A0A084U3M3</accession>
<evidence type="ECO:0000256" key="5">
    <source>
        <dbReference type="ARBA" id="ARBA00022692"/>
    </source>
</evidence>
<dbReference type="PROSITE" id="PS00379">
    <property type="entry name" value="CDP_ALCOHOL_P_TRANSF"/>
    <property type="match status" value="1"/>
</dbReference>
<evidence type="ECO:0000256" key="10">
    <source>
        <dbReference type="ARBA" id="ARBA00023264"/>
    </source>
</evidence>
<comment type="subcellular location">
    <subcellularLocation>
        <location evidence="1">Membrane</location>
        <topology evidence="1">Multi-pass membrane protein</topology>
    </subcellularLocation>
</comment>
<dbReference type="PANTHER" id="PTHR14269:SF62">
    <property type="entry name" value="CDP-DIACYLGLYCEROL--GLYCEROL-3-PHOSPHATE 3-PHOSPHATIDYLTRANSFERASE 1, CHLOROPLASTIC"/>
    <property type="match status" value="1"/>
</dbReference>
<dbReference type="Pfam" id="PF01066">
    <property type="entry name" value="CDP-OH_P_transf"/>
    <property type="match status" value="1"/>
</dbReference>
<dbReference type="PANTHER" id="PTHR14269">
    <property type="entry name" value="CDP-DIACYLGLYCEROL--GLYCEROL-3-PHOSPHATE 3-PHOSPHATIDYLTRANSFERASE-RELATED"/>
    <property type="match status" value="1"/>
</dbReference>
<evidence type="ECO:0000256" key="11">
    <source>
        <dbReference type="NCBIfam" id="TIGR00560"/>
    </source>
</evidence>
<evidence type="ECO:0000256" key="7">
    <source>
        <dbReference type="ARBA" id="ARBA00023098"/>
    </source>
</evidence>
<dbReference type="InterPro" id="IPR004570">
    <property type="entry name" value="Phosphatidylglycerol_P_synth"/>
</dbReference>
<evidence type="ECO:0000256" key="3">
    <source>
        <dbReference type="ARBA" id="ARBA00022516"/>
    </source>
</evidence>
<sequence>MLSRSLVLMDQLISNNNKIHKLFKINNIPNILTVFRILFIPLILVFLALDSNVIIYSFKISSINYQISLYDLLAGIFFILACITDALDGYLARKFNWISDFGKIWDPIADKVLTTSTFILLASQNITLWYLIVIMVSRDTIVDAYRLTVAKKNIVVAANLFGKLKTIFQMFSLIILIIVFNNPIGLYSNDNLWQYYLVQNILVFICTILSVISGIIYIVQINNKIKLLKQQEENYDKQENN</sequence>
<dbReference type="GO" id="GO:0008444">
    <property type="term" value="F:CDP-diacylglycerol-glycerol-3-phosphate 3-phosphatidyltransferase activity"/>
    <property type="evidence" value="ECO:0007669"/>
    <property type="project" value="UniProtKB-UniRule"/>
</dbReference>
<evidence type="ECO:0000256" key="8">
    <source>
        <dbReference type="ARBA" id="ARBA00023136"/>
    </source>
</evidence>
<evidence type="ECO:0000256" key="4">
    <source>
        <dbReference type="ARBA" id="ARBA00022679"/>
    </source>
</evidence>
<evidence type="ECO:0000256" key="1">
    <source>
        <dbReference type="ARBA" id="ARBA00004141"/>
    </source>
</evidence>
<dbReference type="InterPro" id="IPR043130">
    <property type="entry name" value="CDP-OH_PTrfase_TM_dom"/>
</dbReference>
<comment type="similarity">
    <text evidence="2 12">Belongs to the CDP-alcohol phosphatidyltransferase class-I family.</text>
</comment>
<organism evidence="14 15">
    <name type="scientific">Malacoplasma iowae DK-CPA</name>
    <dbReference type="NCBI Taxonomy" id="1394179"/>
    <lineage>
        <taxon>Bacteria</taxon>
        <taxon>Bacillati</taxon>
        <taxon>Mycoplasmatota</taxon>
        <taxon>Mycoplasmoidales</taxon>
        <taxon>Mycoplasmoidaceae</taxon>
        <taxon>Malacoplasma</taxon>
    </lineage>
</organism>
<evidence type="ECO:0000256" key="9">
    <source>
        <dbReference type="ARBA" id="ARBA00023209"/>
    </source>
</evidence>
<feature type="transmembrane region" description="Helical" evidence="13">
    <location>
        <begin position="31"/>
        <end position="49"/>
    </location>
</feature>
<dbReference type="InterPro" id="IPR050324">
    <property type="entry name" value="CDP-alcohol_PTase-I"/>
</dbReference>
<dbReference type="InterPro" id="IPR048254">
    <property type="entry name" value="CDP_ALCOHOL_P_TRANSF_CS"/>
</dbReference>
<evidence type="ECO:0000256" key="12">
    <source>
        <dbReference type="RuleBase" id="RU003750"/>
    </source>
</evidence>
<dbReference type="EC" id="2.7.8.5" evidence="11"/>
<dbReference type="Proteomes" id="UP000028523">
    <property type="component" value="Unassembled WGS sequence"/>
</dbReference>
<feature type="transmembrane region" description="Helical" evidence="13">
    <location>
        <begin position="154"/>
        <end position="180"/>
    </location>
</feature>
<keyword evidence="5 13" id="KW-0812">Transmembrane</keyword>
<feature type="transmembrane region" description="Helical" evidence="13">
    <location>
        <begin position="200"/>
        <end position="219"/>
    </location>
</feature>
<dbReference type="Gene3D" id="1.20.120.1760">
    <property type="match status" value="1"/>
</dbReference>
<dbReference type="AlphaFoldDB" id="A0A084U3M3"/>